<evidence type="ECO:0000313" key="3">
    <source>
        <dbReference type="Proteomes" id="UP000652430"/>
    </source>
</evidence>
<organism evidence="2 3">
    <name type="scientific">Sphingomonas glacialis</name>
    <dbReference type="NCBI Taxonomy" id="658225"/>
    <lineage>
        <taxon>Bacteria</taxon>
        <taxon>Pseudomonadati</taxon>
        <taxon>Pseudomonadota</taxon>
        <taxon>Alphaproteobacteria</taxon>
        <taxon>Sphingomonadales</taxon>
        <taxon>Sphingomonadaceae</taxon>
        <taxon>Sphingomonas</taxon>
    </lineage>
</organism>
<keyword evidence="3" id="KW-1185">Reference proteome</keyword>
<name>A0ABQ3LEC4_9SPHN</name>
<dbReference type="Proteomes" id="UP000652430">
    <property type="component" value="Unassembled WGS sequence"/>
</dbReference>
<reference evidence="3" key="1">
    <citation type="journal article" date="2019" name="Int. J. Syst. Evol. Microbiol.">
        <title>The Global Catalogue of Microorganisms (GCM) 10K type strain sequencing project: providing services to taxonomists for standard genome sequencing and annotation.</title>
        <authorList>
            <consortium name="The Broad Institute Genomics Platform"/>
            <consortium name="The Broad Institute Genome Sequencing Center for Infectious Disease"/>
            <person name="Wu L."/>
            <person name="Ma J."/>
        </authorList>
    </citation>
    <scope>NUCLEOTIDE SEQUENCE [LARGE SCALE GENOMIC DNA]</scope>
    <source>
        <strain evidence="3">CGMCC 1.8957</strain>
    </source>
</reference>
<dbReference type="EMBL" id="BNAQ01000001">
    <property type="protein sequence ID" value="GHH11513.1"/>
    <property type="molecule type" value="Genomic_DNA"/>
</dbReference>
<protein>
    <submittedName>
        <fullName evidence="2">Lysophospholipase</fullName>
    </submittedName>
</protein>
<accession>A0ABQ3LEC4</accession>
<dbReference type="Pfam" id="PF12146">
    <property type="entry name" value="Hydrolase_4"/>
    <property type="match status" value="1"/>
</dbReference>
<feature type="domain" description="Serine aminopeptidase S33" evidence="1">
    <location>
        <begin position="38"/>
        <end position="296"/>
    </location>
</feature>
<evidence type="ECO:0000259" key="1">
    <source>
        <dbReference type="Pfam" id="PF12146"/>
    </source>
</evidence>
<dbReference type="Gene3D" id="3.40.50.1820">
    <property type="entry name" value="alpha/beta hydrolase"/>
    <property type="match status" value="1"/>
</dbReference>
<gene>
    <name evidence="2" type="ORF">GCM10008023_10540</name>
</gene>
<sequence length="320" mass="35137">MVSPQLYRRAIPAAARITRWTAPDGWALRRFDWPANGPARGRMLFQGGRGDIFEKYLEAFAHWQAQGWSITSFDWRGQGGSGRLSPDPHVGHVDDFQLYIDDFRAFWAEWRAERAAGTGGPHVAIGHSMGGHLLLRALVEGAAEPDAAVLVAPMLGLHSPLGATLGERLAVLLGGIGDAARPAWRGNEKPATTETRQALLTHDQDRYEDELFWQASKPDLLLGPPSWRWVIEAFRSTRRLRADSRLKTLSVPLLFVVPENDQLVAPKAAYGVAAKLPDAQIARFGVESAHEILREVDAVRNRALGAIDGFLAARAPGPRA</sequence>
<proteinExistence type="predicted"/>
<dbReference type="InterPro" id="IPR029058">
    <property type="entry name" value="AB_hydrolase_fold"/>
</dbReference>
<dbReference type="PANTHER" id="PTHR11614">
    <property type="entry name" value="PHOSPHOLIPASE-RELATED"/>
    <property type="match status" value="1"/>
</dbReference>
<dbReference type="InterPro" id="IPR022742">
    <property type="entry name" value="Hydrolase_4"/>
</dbReference>
<dbReference type="RefSeq" id="WP_189675343.1">
    <property type="nucleotide sequence ID" value="NZ_BNAQ01000001.1"/>
</dbReference>
<comment type="caution">
    <text evidence="2">The sequence shown here is derived from an EMBL/GenBank/DDBJ whole genome shotgun (WGS) entry which is preliminary data.</text>
</comment>
<evidence type="ECO:0000313" key="2">
    <source>
        <dbReference type="EMBL" id="GHH11513.1"/>
    </source>
</evidence>
<dbReference type="InterPro" id="IPR051044">
    <property type="entry name" value="MAG_DAG_Lipase"/>
</dbReference>
<dbReference type="SUPFAM" id="SSF53474">
    <property type="entry name" value="alpha/beta-Hydrolases"/>
    <property type="match status" value="1"/>
</dbReference>